<dbReference type="OrthoDB" id="2252305at2759"/>
<proteinExistence type="predicted"/>
<reference evidence="1" key="1">
    <citation type="submission" date="2020-12" db="EMBL/GenBank/DDBJ databases">
        <title>Metabolic potential, ecology and presence of endohyphal bacteria is reflected in genomic diversity of Mucoromycotina.</title>
        <authorList>
            <person name="Muszewska A."/>
            <person name="Okrasinska A."/>
            <person name="Steczkiewicz K."/>
            <person name="Drgas O."/>
            <person name="Orlowska M."/>
            <person name="Perlinska-Lenart U."/>
            <person name="Aleksandrzak-Piekarczyk T."/>
            <person name="Szatraj K."/>
            <person name="Zielenkiewicz U."/>
            <person name="Pilsyk S."/>
            <person name="Malc E."/>
            <person name="Mieczkowski P."/>
            <person name="Kruszewska J.S."/>
            <person name="Biernat P."/>
            <person name="Pawlowska J."/>
        </authorList>
    </citation>
    <scope>NUCLEOTIDE SEQUENCE</scope>
    <source>
        <strain evidence="1">WA0000017839</strain>
    </source>
</reference>
<accession>A0A8H7R0L7</accession>
<sequence>MSSSVDIATATPILIVDPYPSAATMTSQTMHISSPTSKYDIKTSQASTDFNSDKEYTILSSADTVYYYLEPPTLTTTEGVVIFYNGHQKAVWQLTNRDWHGMTLIYQHGFMMVVLSTTPPQFRFSFHKQFYHWQVIRDRLQCFETESKRLIGELDGQTFVLDMTTTNPFRKSAILEDDPFTTLVLLSGLLVHHHLKNLSKSLRSSSNKGLEPLGCIMDPPPATINKEPTVFNNTMYNNEEEEDEEDIASLSSTYVKNYPGHQSLVDERGTRWSSADSFKSIELDPGVWHCWWGYSFWWSWFPCCMPGGCCDRACIRLKGQKLAKARRTTRTLSKQGWQQQHY</sequence>
<protein>
    <submittedName>
        <fullName evidence="1">Uncharacterized protein</fullName>
    </submittedName>
</protein>
<organism evidence="1 2">
    <name type="scientific">Mucor saturninus</name>
    <dbReference type="NCBI Taxonomy" id="64648"/>
    <lineage>
        <taxon>Eukaryota</taxon>
        <taxon>Fungi</taxon>
        <taxon>Fungi incertae sedis</taxon>
        <taxon>Mucoromycota</taxon>
        <taxon>Mucoromycotina</taxon>
        <taxon>Mucoromycetes</taxon>
        <taxon>Mucorales</taxon>
        <taxon>Mucorineae</taxon>
        <taxon>Mucoraceae</taxon>
        <taxon>Mucor</taxon>
    </lineage>
</organism>
<name>A0A8H7R0L7_9FUNG</name>
<dbReference type="EMBL" id="JAEPRD010000062">
    <property type="protein sequence ID" value="KAG2202289.1"/>
    <property type="molecule type" value="Genomic_DNA"/>
</dbReference>
<keyword evidence="2" id="KW-1185">Reference proteome</keyword>
<dbReference type="AlphaFoldDB" id="A0A8H7R0L7"/>
<evidence type="ECO:0000313" key="2">
    <source>
        <dbReference type="Proteomes" id="UP000603453"/>
    </source>
</evidence>
<gene>
    <name evidence="1" type="ORF">INT47_010737</name>
</gene>
<evidence type="ECO:0000313" key="1">
    <source>
        <dbReference type="EMBL" id="KAG2202289.1"/>
    </source>
</evidence>
<comment type="caution">
    <text evidence="1">The sequence shown here is derived from an EMBL/GenBank/DDBJ whole genome shotgun (WGS) entry which is preliminary data.</text>
</comment>
<dbReference type="Proteomes" id="UP000603453">
    <property type="component" value="Unassembled WGS sequence"/>
</dbReference>